<reference evidence="10" key="1">
    <citation type="submission" date="2020-12" db="EMBL/GenBank/DDBJ databases">
        <title>Bacterial taxonomy.</title>
        <authorList>
            <person name="Pan X."/>
        </authorList>
    </citation>
    <scope>NUCLEOTIDE SEQUENCE</scope>
    <source>
        <strain evidence="10">B2012</strain>
    </source>
</reference>
<dbReference type="InterPro" id="IPR017941">
    <property type="entry name" value="Rieske_2Fe-2S"/>
</dbReference>
<sequence length="389" mass="43286">MTRPIEQLIRRGAIHRDVYCDPAVFDREMTHIFDRTWVFLAHESEIPSPGDYKTTTIGRHPVIVNRNDEGEIGAFINRCRHRGPTVCRNELGNAKFFRCPYHAWTYNNAGELVGVPMPQGYGADFDKSRLGLVHVARVASYAGFIFGSMSAHGPTLEDHLGGVRKFLDAYVATSPTGEIGVYKGYQKCVYSGNWKFQLENGVDPYHVGALHASAVTPEALAIYRQGKGAVIAMDGHGVTDHTDWGPMPVDASLSGGFNLVIFPNLIVLRSQIRTVRPIAVDRTEIITSVVKLKGVDEAVNLQRMRDQEFEFGAAGTFFADDLDIFERTQQGLNSSAVDWLEFSRGLDREEMRNGYMHGFMSDETQHRGMYANWMAMMTAATPGIAEAAE</sequence>
<evidence type="ECO:0000256" key="2">
    <source>
        <dbReference type="ARBA" id="ARBA00022714"/>
    </source>
</evidence>
<dbReference type="EMBL" id="JAEKJA010000024">
    <property type="protein sequence ID" value="MBJ3778131.1"/>
    <property type="molecule type" value="Genomic_DNA"/>
</dbReference>
<feature type="domain" description="Rieske" evidence="9">
    <location>
        <begin position="37"/>
        <end position="135"/>
    </location>
</feature>
<dbReference type="SUPFAM" id="SSF55961">
    <property type="entry name" value="Bet v1-like"/>
    <property type="match status" value="1"/>
</dbReference>
<comment type="caution">
    <text evidence="10">The sequence shown here is derived from an EMBL/GenBank/DDBJ whole genome shotgun (WGS) entry which is preliminary data.</text>
</comment>
<evidence type="ECO:0000256" key="4">
    <source>
        <dbReference type="ARBA" id="ARBA00022964"/>
    </source>
</evidence>
<dbReference type="InterPro" id="IPR001663">
    <property type="entry name" value="Rng_hydr_dOase-A"/>
</dbReference>
<keyword evidence="7" id="KW-0411">Iron-sulfur</keyword>
<evidence type="ECO:0000256" key="1">
    <source>
        <dbReference type="ARBA" id="ARBA00008751"/>
    </source>
</evidence>
<dbReference type="InterPro" id="IPR036922">
    <property type="entry name" value="Rieske_2Fe-2S_sf"/>
</dbReference>
<evidence type="ECO:0000256" key="8">
    <source>
        <dbReference type="ARBA" id="ARBA00023027"/>
    </source>
</evidence>
<keyword evidence="2" id="KW-0001">2Fe-2S</keyword>
<evidence type="ECO:0000256" key="7">
    <source>
        <dbReference type="ARBA" id="ARBA00023014"/>
    </source>
</evidence>
<keyword evidence="5" id="KW-0560">Oxidoreductase</keyword>
<comment type="similarity">
    <text evidence="1">Belongs to the bacterial ring-hydroxylating dioxygenase alpha subunit family.</text>
</comment>
<keyword evidence="6" id="KW-0408">Iron</keyword>
<dbReference type="PANTHER" id="PTHR43756:SF1">
    <property type="entry name" value="3-PHENYLPROPIONATE_CINNAMIC ACID DIOXYGENASE SUBUNIT ALPHA"/>
    <property type="match status" value="1"/>
</dbReference>
<evidence type="ECO:0000256" key="6">
    <source>
        <dbReference type="ARBA" id="ARBA00023004"/>
    </source>
</evidence>
<dbReference type="GO" id="GO:0005506">
    <property type="term" value="F:iron ion binding"/>
    <property type="evidence" value="ECO:0007669"/>
    <property type="project" value="InterPro"/>
</dbReference>
<dbReference type="Pfam" id="PF00355">
    <property type="entry name" value="Rieske"/>
    <property type="match status" value="1"/>
</dbReference>
<dbReference type="Gene3D" id="2.102.10.10">
    <property type="entry name" value="Rieske [2Fe-2S] iron-sulphur domain"/>
    <property type="match status" value="1"/>
</dbReference>
<dbReference type="AlphaFoldDB" id="A0A934ISS9"/>
<dbReference type="InterPro" id="IPR015879">
    <property type="entry name" value="Ring_hydroxy_dOase_asu_C_dom"/>
</dbReference>
<dbReference type="PRINTS" id="PR00090">
    <property type="entry name" value="RNGDIOXGNASE"/>
</dbReference>
<dbReference type="SUPFAM" id="SSF50022">
    <property type="entry name" value="ISP domain"/>
    <property type="match status" value="1"/>
</dbReference>
<dbReference type="Pfam" id="PF00848">
    <property type="entry name" value="Ring_hydroxyl_A"/>
    <property type="match status" value="1"/>
</dbReference>
<protein>
    <submittedName>
        <fullName evidence="10">Rieske 2Fe-2S domain-containing protein</fullName>
    </submittedName>
</protein>
<evidence type="ECO:0000259" key="9">
    <source>
        <dbReference type="PROSITE" id="PS51296"/>
    </source>
</evidence>
<dbReference type="PROSITE" id="PS00570">
    <property type="entry name" value="RING_HYDROXYL_ALPHA"/>
    <property type="match status" value="1"/>
</dbReference>
<dbReference type="GO" id="GO:0051537">
    <property type="term" value="F:2 iron, 2 sulfur cluster binding"/>
    <property type="evidence" value="ECO:0007669"/>
    <property type="project" value="UniProtKB-KW"/>
</dbReference>
<organism evidence="10 11">
    <name type="scientific">Acuticoccus mangrovi</name>
    <dbReference type="NCBI Taxonomy" id="2796142"/>
    <lineage>
        <taxon>Bacteria</taxon>
        <taxon>Pseudomonadati</taxon>
        <taxon>Pseudomonadota</taxon>
        <taxon>Alphaproteobacteria</taxon>
        <taxon>Hyphomicrobiales</taxon>
        <taxon>Amorphaceae</taxon>
        <taxon>Acuticoccus</taxon>
    </lineage>
</organism>
<dbReference type="RefSeq" id="WP_198884039.1">
    <property type="nucleotide sequence ID" value="NZ_JAEKJA010000024.1"/>
</dbReference>
<proteinExistence type="inferred from homology"/>
<dbReference type="Proteomes" id="UP000609531">
    <property type="component" value="Unassembled WGS sequence"/>
</dbReference>
<keyword evidence="4" id="KW-0223">Dioxygenase</keyword>
<evidence type="ECO:0000313" key="10">
    <source>
        <dbReference type="EMBL" id="MBJ3778131.1"/>
    </source>
</evidence>
<evidence type="ECO:0000256" key="5">
    <source>
        <dbReference type="ARBA" id="ARBA00023002"/>
    </source>
</evidence>
<keyword evidence="11" id="KW-1185">Reference proteome</keyword>
<dbReference type="PROSITE" id="PS51296">
    <property type="entry name" value="RIESKE"/>
    <property type="match status" value="1"/>
</dbReference>
<dbReference type="Gene3D" id="3.90.380.10">
    <property type="entry name" value="Naphthalene 1,2-dioxygenase Alpha Subunit, Chain A, domain 1"/>
    <property type="match status" value="1"/>
</dbReference>
<keyword evidence="3" id="KW-0479">Metal-binding</keyword>
<keyword evidence="8" id="KW-0520">NAD</keyword>
<dbReference type="PANTHER" id="PTHR43756">
    <property type="entry name" value="CHOLINE MONOOXYGENASE, CHLOROPLASTIC"/>
    <property type="match status" value="1"/>
</dbReference>
<dbReference type="GO" id="GO:0051213">
    <property type="term" value="F:dioxygenase activity"/>
    <property type="evidence" value="ECO:0007669"/>
    <property type="project" value="UniProtKB-KW"/>
</dbReference>
<accession>A0A934ISS9</accession>
<evidence type="ECO:0000313" key="11">
    <source>
        <dbReference type="Proteomes" id="UP000609531"/>
    </source>
</evidence>
<name>A0A934ISS9_9HYPH</name>
<gene>
    <name evidence="10" type="ORF">JCR33_20690</name>
</gene>
<evidence type="ECO:0000256" key="3">
    <source>
        <dbReference type="ARBA" id="ARBA00022723"/>
    </source>
</evidence>
<dbReference type="InterPro" id="IPR015881">
    <property type="entry name" value="ARHD_Rieske_2Fe_2S"/>
</dbReference>